<evidence type="ECO:0000256" key="2">
    <source>
        <dbReference type="ARBA" id="ARBA00022737"/>
    </source>
</evidence>
<dbReference type="PANTHER" id="PTHR48051">
    <property type="match status" value="1"/>
</dbReference>
<keyword evidence="2" id="KW-0677">Repeat</keyword>
<dbReference type="Proteomes" id="UP000443153">
    <property type="component" value="Unassembled WGS sequence"/>
</dbReference>
<accession>A0A6I2MNX0</accession>
<sequence>MKTIILFWKRTYKTNVFIYCLLVLLMAGCSKDDAPATQEIIKSAENELISFTFLASQNTDIETDVSANINITSNTITVNLPSDTPVTALTPSIIVSPKATINPKGIQDFTDAVTYTVTAEDGTTRSYSISTSSKSSAKQITSFVFLLTNNPIDVNVVATIDEENKTITAAMPPSTDLSGLLPEVQLSELATIDLTAAQNFTGPLEYTVTAEDGSTTVYNVTITALLTQRQILQAILDTNPGNTLSWNLQNTADLDALNGVTTNTEGKIIKLRLDANLISIPPEIGQLIDLEDLNIAENQLTSIPKEIGQLTNLTRLHLGDNLLTAIPAEIGQLIDLSSLVLNQNELTELPPELAQLTNLKDLGLGDNQFTSVPPEIWKLIGLVSLDLSKNQLTSLPKEIGLLTNLAWLTLRDNQLSELPPEIGFLINLEILNIVRNNLRTIPIAILNLLTWNNTSMELSLDAGIELGNSQKDALISIYSANPGNTLGWGVDNFPEVSFHSNGDIKGITMNNKKLTRIPENISALSRLENFNVNSNNLDNLPAELGAISSLVVITAASNQLNTVAPELGQLNNLALLSITNNPMTSIPQEVCDLQISNGGILTILTDTGEGCN</sequence>
<dbReference type="Gene3D" id="2.60.40.2340">
    <property type="match status" value="2"/>
</dbReference>
<dbReference type="GO" id="GO:0005737">
    <property type="term" value="C:cytoplasm"/>
    <property type="evidence" value="ECO:0007669"/>
    <property type="project" value="TreeGrafter"/>
</dbReference>
<organism evidence="3 4">
    <name type="scientific">Maribacter luteus</name>
    <dbReference type="NCBI Taxonomy" id="2594478"/>
    <lineage>
        <taxon>Bacteria</taxon>
        <taxon>Pseudomonadati</taxon>
        <taxon>Bacteroidota</taxon>
        <taxon>Flavobacteriia</taxon>
        <taxon>Flavobacteriales</taxon>
        <taxon>Flavobacteriaceae</taxon>
        <taxon>Maribacter</taxon>
    </lineage>
</organism>
<proteinExistence type="predicted"/>
<dbReference type="PROSITE" id="PS51257">
    <property type="entry name" value="PROKAR_LIPOPROTEIN"/>
    <property type="match status" value="1"/>
</dbReference>
<dbReference type="PANTHER" id="PTHR48051:SF39">
    <property type="entry name" value="P53-INDUCED DEATH DOMAIN PROTEIN 1"/>
    <property type="match status" value="1"/>
</dbReference>
<dbReference type="InterPro" id="IPR050216">
    <property type="entry name" value="LRR_domain-containing"/>
</dbReference>
<dbReference type="RefSeq" id="WP_154368450.1">
    <property type="nucleotide sequence ID" value="NZ_WKJH01000024.1"/>
</dbReference>
<dbReference type="SMART" id="SM00369">
    <property type="entry name" value="LRR_TYP"/>
    <property type="match status" value="9"/>
</dbReference>
<gene>
    <name evidence="3" type="ORF">GJ691_15415</name>
</gene>
<dbReference type="PROSITE" id="PS51450">
    <property type="entry name" value="LRR"/>
    <property type="match status" value="3"/>
</dbReference>
<dbReference type="AlphaFoldDB" id="A0A6I2MNX0"/>
<keyword evidence="4" id="KW-1185">Reference proteome</keyword>
<dbReference type="SUPFAM" id="SSF52058">
    <property type="entry name" value="L domain-like"/>
    <property type="match status" value="1"/>
</dbReference>
<dbReference type="InterPro" id="IPR032675">
    <property type="entry name" value="LRR_dom_sf"/>
</dbReference>
<dbReference type="Pfam" id="PF13855">
    <property type="entry name" value="LRR_8"/>
    <property type="match status" value="1"/>
</dbReference>
<protein>
    <recommendedName>
        <fullName evidence="5">DUF5018 domain-containing protein</fullName>
    </recommendedName>
</protein>
<dbReference type="Gene3D" id="3.80.10.10">
    <property type="entry name" value="Ribonuclease Inhibitor"/>
    <property type="match status" value="3"/>
</dbReference>
<name>A0A6I2MNX0_9FLAO</name>
<evidence type="ECO:0000313" key="3">
    <source>
        <dbReference type="EMBL" id="MRX65543.1"/>
    </source>
</evidence>
<dbReference type="EMBL" id="WKJH01000024">
    <property type="protein sequence ID" value="MRX65543.1"/>
    <property type="molecule type" value="Genomic_DNA"/>
</dbReference>
<keyword evidence="1" id="KW-0433">Leucine-rich repeat</keyword>
<reference evidence="3 4" key="1">
    <citation type="submission" date="2019-11" db="EMBL/GenBank/DDBJ databases">
        <title>Maribacter lutea sp. nov., a marine bacterium isolated from intertidal sand.</title>
        <authorList>
            <person name="Liu A."/>
        </authorList>
    </citation>
    <scope>NUCLEOTIDE SEQUENCE [LARGE SCALE GENOMIC DNA]</scope>
    <source>
        <strain evidence="3 4">RZ05</strain>
    </source>
</reference>
<evidence type="ECO:0000256" key="1">
    <source>
        <dbReference type="ARBA" id="ARBA00022614"/>
    </source>
</evidence>
<dbReference type="InterPro" id="IPR001611">
    <property type="entry name" value="Leu-rich_rpt"/>
</dbReference>
<comment type="caution">
    <text evidence="3">The sequence shown here is derived from an EMBL/GenBank/DDBJ whole genome shotgun (WGS) entry which is preliminary data.</text>
</comment>
<evidence type="ECO:0000313" key="4">
    <source>
        <dbReference type="Proteomes" id="UP000443153"/>
    </source>
</evidence>
<dbReference type="InterPro" id="IPR003591">
    <property type="entry name" value="Leu-rich_rpt_typical-subtyp"/>
</dbReference>
<dbReference type="OrthoDB" id="1466621at2"/>
<evidence type="ECO:0008006" key="5">
    <source>
        <dbReference type="Google" id="ProtNLM"/>
    </source>
</evidence>